<feature type="domain" description="TonB-dependent receptor-like beta-barrel" evidence="6">
    <location>
        <begin position="476"/>
        <end position="913"/>
    </location>
</feature>
<dbReference type="NCBIfam" id="TIGR01782">
    <property type="entry name" value="TonB-Xanth-Caul"/>
    <property type="match status" value="1"/>
</dbReference>
<dbReference type="AlphaFoldDB" id="A0A1H6R0H6"/>
<comment type="subcellular location">
    <subcellularLocation>
        <location evidence="1 4">Cell outer membrane</location>
    </subcellularLocation>
</comment>
<keyword evidence="4" id="KW-0798">TonB box</keyword>
<keyword evidence="5" id="KW-0732">Signal</keyword>
<dbReference type="PANTHER" id="PTHR40980:SF4">
    <property type="entry name" value="TONB-DEPENDENT RECEPTOR-LIKE BETA-BARREL DOMAIN-CONTAINING PROTEIN"/>
    <property type="match status" value="1"/>
</dbReference>
<dbReference type="InterPro" id="IPR008969">
    <property type="entry name" value="CarboxyPept-like_regulatory"/>
</dbReference>
<dbReference type="InterPro" id="IPR037066">
    <property type="entry name" value="Plug_dom_sf"/>
</dbReference>
<dbReference type="SUPFAM" id="SSF49464">
    <property type="entry name" value="Carboxypeptidase regulatory domain-like"/>
    <property type="match status" value="1"/>
</dbReference>
<evidence type="ECO:0000256" key="2">
    <source>
        <dbReference type="ARBA" id="ARBA00023136"/>
    </source>
</evidence>
<evidence type="ECO:0000256" key="4">
    <source>
        <dbReference type="RuleBase" id="RU003357"/>
    </source>
</evidence>
<organism evidence="8 9">
    <name type="scientific">Dyadobacter koreensis</name>
    <dbReference type="NCBI Taxonomy" id="408657"/>
    <lineage>
        <taxon>Bacteria</taxon>
        <taxon>Pseudomonadati</taxon>
        <taxon>Bacteroidota</taxon>
        <taxon>Cytophagia</taxon>
        <taxon>Cytophagales</taxon>
        <taxon>Spirosomataceae</taxon>
        <taxon>Dyadobacter</taxon>
    </lineage>
</organism>
<dbReference type="Pfam" id="PF00593">
    <property type="entry name" value="TonB_dep_Rec_b-barrel"/>
    <property type="match status" value="1"/>
</dbReference>
<dbReference type="SUPFAM" id="SSF56935">
    <property type="entry name" value="Porins"/>
    <property type="match status" value="1"/>
</dbReference>
<dbReference type="InterPro" id="IPR000531">
    <property type="entry name" value="Beta-barrel_TonB"/>
</dbReference>
<dbReference type="InterPro" id="IPR036942">
    <property type="entry name" value="Beta-barrel_TonB_sf"/>
</dbReference>
<dbReference type="Pfam" id="PF07715">
    <property type="entry name" value="Plug"/>
    <property type="match status" value="1"/>
</dbReference>
<gene>
    <name evidence="8" type="ORF">SAMN04487995_0904</name>
</gene>
<sequence length="946" mass="104475">MKKLLKNCCALTGGMLAALWIVFSLTLPAFAQGGGNVKGQVMGTNGEILPGASVFLKGTTFGVATDLSGNYTLLNVPAGVQTVSINYMGFQPDEKEITVVAGKTVFLNINMKAANLNLGEVTVTANQEGQRKALNQQRNSDNIKQVISADLMGRFPDLNVAESLQRLPGVTIGRNSSGEGATVQMRGTPGNFTTINVNGEQIMGTQEDGSRNAQLDVIPINVLSSMEVVKTLTPDLDGDAIAGVINMKTPTATSLRTKLSVDLGAGYNNLRSNLNGIGNISLGKRFLADDKNPNGKLGVMATGSYFRTKNGYDEIRSQVWEANDYGKGRIYFPTDIRLLYVENQRTRTGTSATIDYNFSPTTSIVANVMYSNHNNELTRYRKRTRMQTARNVLNEQGEYTNSRGRGYNEIKSATEDNSNLNFNIQGETVIGTVKLDAGLFMNESEFVNKSGIYNFITGNIPLSISDISTDYLSAYGTDWKNNASLYTYNTVERDWWTTNGKNFTARLNASVPYKIGNNTAFFKAGAKLKSMHNKRFRPDETIVTTYAGTAAAGNLANFSGNPEISSDLLDGNTNFGLGVDKDKTIDFLNANLGTSLFPINAGATRNSIDSYYYDAVETVLSGYVMNRIQFNKLMFLMGARIEQTKVDYKGNIIETNADGNWVSTSPNRKKNDYIKVLPNIQFKYDLDKSSLIRAALTYGYSRPNFVDLVPGRVISILSETITDGNPELKPAFATNVDLMYEKYLNNLGIISGGVFYKKINKFQYNSVFALAGNEFEGAQRYTGWRWFRTLNGDNANVYGVELNVQANLTFLPGILKGLSVLANYTYTHSSADAQFRKDLRLPGQADHTANGSLSFNHKKFTIQGNLNYNGAYTVLLGDQDATDVIRHQRIQVDANASYRVTDRISIYAEAQNLTKAPQTDYFGERERIYQKQFYSFWGRAGVKFRL</sequence>
<dbReference type="Proteomes" id="UP000199532">
    <property type="component" value="Unassembled WGS sequence"/>
</dbReference>
<dbReference type="GO" id="GO:0009279">
    <property type="term" value="C:cell outer membrane"/>
    <property type="evidence" value="ECO:0007669"/>
    <property type="project" value="UniProtKB-SubCell"/>
</dbReference>
<dbReference type="Gene3D" id="2.40.170.20">
    <property type="entry name" value="TonB-dependent receptor, beta-barrel domain"/>
    <property type="match status" value="1"/>
</dbReference>
<evidence type="ECO:0000259" key="7">
    <source>
        <dbReference type="Pfam" id="PF07715"/>
    </source>
</evidence>
<dbReference type="InterPro" id="IPR010104">
    <property type="entry name" value="TonB_rcpt_bac"/>
</dbReference>
<feature type="domain" description="TonB-dependent receptor plug" evidence="7">
    <location>
        <begin position="138"/>
        <end position="244"/>
    </location>
</feature>
<dbReference type="InterPro" id="IPR012910">
    <property type="entry name" value="Plug_dom"/>
</dbReference>
<feature type="signal peptide" evidence="5">
    <location>
        <begin position="1"/>
        <end position="31"/>
    </location>
</feature>
<comment type="similarity">
    <text evidence="4">Belongs to the TonB-dependent receptor family.</text>
</comment>
<keyword evidence="3" id="KW-0998">Cell outer membrane</keyword>
<dbReference type="Gene3D" id="2.60.40.1120">
    <property type="entry name" value="Carboxypeptidase-like, regulatory domain"/>
    <property type="match status" value="1"/>
</dbReference>
<evidence type="ECO:0000256" key="5">
    <source>
        <dbReference type="SAM" id="SignalP"/>
    </source>
</evidence>
<proteinExistence type="inferred from homology"/>
<name>A0A1H6R0H6_9BACT</name>
<keyword evidence="2 4" id="KW-0472">Membrane</keyword>
<keyword evidence="9" id="KW-1185">Reference proteome</keyword>
<dbReference type="Pfam" id="PF13715">
    <property type="entry name" value="CarbopepD_reg_2"/>
    <property type="match status" value="1"/>
</dbReference>
<evidence type="ECO:0000313" key="9">
    <source>
        <dbReference type="Proteomes" id="UP000199532"/>
    </source>
</evidence>
<keyword evidence="8" id="KW-0675">Receptor</keyword>
<reference evidence="8 9" key="1">
    <citation type="submission" date="2016-10" db="EMBL/GenBank/DDBJ databases">
        <authorList>
            <person name="de Groot N.N."/>
        </authorList>
    </citation>
    <scope>NUCLEOTIDE SEQUENCE [LARGE SCALE GENOMIC DNA]</scope>
    <source>
        <strain evidence="8 9">DSM 19938</strain>
    </source>
</reference>
<evidence type="ECO:0000256" key="1">
    <source>
        <dbReference type="ARBA" id="ARBA00004442"/>
    </source>
</evidence>
<dbReference type="Gene3D" id="2.170.130.10">
    <property type="entry name" value="TonB-dependent receptor, plug domain"/>
    <property type="match status" value="1"/>
</dbReference>
<dbReference type="PANTHER" id="PTHR40980">
    <property type="entry name" value="PLUG DOMAIN-CONTAINING PROTEIN"/>
    <property type="match status" value="1"/>
</dbReference>
<dbReference type="EMBL" id="FNXY01000001">
    <property type="protein sequence ID" value="SEI45947.1"/>
    <property type="molecule type" value="Genomic_DNA"/>
</dbReference>
<protein>
    <submittedName>
        <fullName evidence="8">TonB-dependent receptor</fullName>
    </submittedName>
</protein>
<evidence type="ECO:0000259" key="6">
    <source>
        <dbReference type="Pfam" id="PF00593"/>
    </source>
</evidence>
<dbReference type="STRING" id="408657.SAMN04487995_0904"/>
<feature type="chain" id="PRO_5011731562" evidence="5">
    <location>
        <begin position="32"/>
        <end position="946"/>
    </location>
</feature>
<dbReference type="RefSeq" id="WP_218148570.1">
    <property type="nucleotide sequence ID" value="NZ_FNXY01000001.1"/>
</dbReference>
<evidence type="ECO:0000256" key="3">
    <source>
        <dbReference type="ARBA" id="ARBA00023237"/>
    </source>
</evidence>
<accession>A0A1H6R0H6</accession>
<evidence type="ECO:0000313" key="8">
    <source>
        <dbReference type="EMBL" id="SEI45947.1"/>
    </source>
</evidence>